<name>A0AC35TU06_9BILA</name>
<dbReference type="Proteomes" id="UP000095286">
    <property type="component" value="Unplaced"/>
</dbReference>
<evidence type="ECO:0000313" key="1">
    <source>
        <dbReference type="Proteomes" id="UP000095286"/>
    </source>
</evidence>
<dbReference type="WBParaSite" id="RSKR_0000415800.1">
    <property type="protein sequence ID" value="RSKR_0000415800.1"/>
    <property type="gene ID" value="RSKR_0000415800"/>
</dbReference>
<protein>
    <submittedName>
        <fullName evidence="2">Uncharacterized protein</fullName>
    </submittedName>
</protein>
<organism evidence="1 2">
    <name type="scientific">Rhabditophanes sp. KR3021</name>
    <dbReference type="NCBI Taxonomy" id="114890"/>
    <lineage>
        <taxon>Eukaryota</taxon>
        <taxon>Metazoa</taxon>
        <taxon>Ecdysozoa</taxon>
        <taxon>Nematoda</taxon>
        <taxon>Chromadorea</taxon>
        <taxon>Rhabditida</taxon>
        <taxon>Tylenchina</taxon>
        <taxon>Panagrolaimomorpha</taxon>
        <taxon>Strongyloidoidea</taxon>
        <taxon>Alloionematidae</taxon>
        <taxon>Rhabditophanes</taxon>
    </lineage>
</organism>
<evidence type="ECO:0000313" key="2">
    <source>
        <dbReference type="WBParaSite" id="RSKR_0000415800.1"/>
    </source>
</evidence>
<sequence length="88" mass="10564">MGGWRMEGGRFAILIAFPVGAFWFFNQPVFYKYFMKNYEIPDTSKGDHAMHLFTQSLAEQRRKEEYEKFLREQMAFEEARRIREANGI</sequence>
<proteinExistence type="predicted"/>
<reference evidence="2" key="1">
    <citation type="submission" date="2016-11" db="UniProtKB">
        <authorList>
            <consortium name="WormBaseParasite"/>
        </authorList>
    </citation>
    <scope>IDENTIFICATION</scope>
    <source>
        <strain evidence="2">KR3021</strain>
    </source>
</reference>
<accession>A0AC35TU06</accession>